<dbReference type="InterPro" id="IPR025363">
    <property type="entry name" value="DUF4267"/>
</dbReference>
<dbReference type="HOGENOM" id="CLU_144283_0_0_1"/>
<dbReference type="GeneID" id="25305919"/>
<gene>
    <name evidence="2" type="ORF">Z517_06429</name>
</gene>
<sequence>MPISQSPYLPRIIGGFGVMAVGLGINALFNPRGAIALFQFPHPGARASTIEETPEGHLVESVMMLEGARTVALGTSLIATSYFGSRKALAVMVWTSTLVAVTDGFISRRQIGGGEWNHWMFVPVGAVIGGLLSGFAD</sequence>
<feature type="transmembrane region" description="Helical" evidence="1">
    <location>
        <begin position="12"/>
        <end position="29"/>
    </location>
</feature>
<dbReference type="OrthoDB" id="5216128at2759"/>
<organism evidence="2 3">
    <name type="scientific">Fonsecaea pedrosoi CBS 271.37</name>
    <dbReference type="NCBI Taxonomy" id="1442368"/>
    <lineage>
        <taxon>Eukaryota</taxon>
        <taxon>Fungi</taxon>
        <taxon>Dikarya</taxon>
        <taxon>Ascomycota</taxon>
        <taxon>Pezizomycotina</taxon>
        <taxon>Eurotiomycetes</taxon>
        <taxon>Chaetothyriomycetidae</taxon>
        <taxon>Chaetothyriales</taxon>
        <taxon>Herpotrichiellaceae</taxon>
        <taxon>Fonsecaea</taxon>
    </lineage>
</organism>
<keyword evidence="1" id="KW-1133">Transmembrane helix</keyword>
<dbReference type="AlphaFoldDB" id="A0A0D2H551"/>
<reference evidence="2 3" key="1">
    <citation type="submission" date="2015-01" db="EMBL/GenBank/DDBJ databases">
        <title>The Genome Sequence of Fonsecaea pedrosoi CBS 271.37.</title>
        <authorList>
            <consortium name="The Broad Institute Genomics Platform"/>
            <person name="Cuomo C."/>
            <person name="de Hoog S."/>
            <person name="Gorbushina A."/>
            <person name="Stielow B."/>
            <person name="Teixiera M."/>
            <person name="Abouelleil A."/>
            <person name="Chapman S.B."/>
            <person name="Priest M."/>
            <person name="Young S.K."/>
            <person name="Wortman J."/>
            <person name="Nusbaum C."/>
            <person name="Birren B."/>
        </authorList>
    </citation>
    <scope>NUCLEOTIDE SEQUENCE [LARGE SCALE GENOMIC DNA]</scope>
    <source>
        <strain evidence="2 3">CBS 271.37</strain>
    </source>
</reference>
<accession>A0A0D2H551</accession>
<dbReference type="Proteomes" id="UP000053029">
    <property type="component" value="Unassembled WGS sequence"/>
</dbReference>
<proteinExistence type="predicted"/>
<evidence type="ECO:0000313" key="3">
    <source>
        <dbReference type="Proteomes" id="UP000053029"/>
    </source>
</evidence>
<keyword evidence="3" id="KW-1185">Reference proteome</keyword>
<dbReference type="RefSeq" id="XP_013283622.1">
    <property type="nucleotide sequence ID" value="XM_013428168.1"/>
</dbReference>
<protein>
    <submittedName>
        <fullName evidence="2">Uncharacterized protein</fullName>
    </submittedName>
</protein>
<evidence type="ECO:0000256" key="1">
    <source>
        <dbReference type="SAM" id="Phobius"/>
    </source>
</evidence>
<name>A0A0D2H551_9EURO</name>
<dbReference type="EMBL" id="KN846972">
    <property type="protein sequence ID" value="KIW79814.1"/>
    <property type="molecule type" value="Genomic_DNA"/>
</dbReference>
<keyword evidence="1" id="KW-0812">Transmembrane</keyword>
<dbReference type="VEuPathDB" id="FungiDB:Z517_06429"/>
<keyword evidence="1" id="KW-0472">Membrane</keyword>
<evidence type="ECO:0000313" key="2">
    <source>
        <dbReference type="EMBL" id="KIW79814.1"/>
    </source>
</evidence>
<dbReference type="Pfam" id="PF14087">
    <property type="entry name" value="DUF4267"/>
    <property type="match status" value="1"/>
</dbReference>